<proteinExistence type="predicted"/>
<gene>
    <name evidence="1" type="ORF">V5799_024773</name>
</gene>
<dbReference type="Proteomes" id="UP001321473">
    <property type="component" value="Unassembled WGS sequence"/>
</dbReference>
<accession>A0AAQ4EBJ7</accession>
<name>A0AAQ4EBJ7_AMBAM</name>
<evidence type="ECO:0000313" key="2">
    <source>
        <dbReference type="Proteomes" id="UP001321473"/>
    </source>
</evidence>
<reference evidence="1 2" key="1">
    <citation type="journal article" date="2023" name="Arcadia Sci">
        <title>De novo assembly of a long-read Amblyomma americanum tick genome.</title>
        <authorList>
            <person name="Chou S."/>
            <person name="Poskanzer K.E."/>
            <person name="Rollins M."/>
            <person name="Thuy-Boun P.S."/>
        </authorList>
    </citation>
    <scope>NUCLEOTIDE SEQUENCE [LARGE SCALE GENOMIC DNA]</scope>
    <source>
        <strain evidence="1">F_SG_1</strain>
        <tissue evidence="1">Salivary glands</tissue>
    </source>
</reference>
<feature type="non-terminal residue" evidence="1">
    <location>
        <position position="1"/>
    </location>
</feature>
<keyword evidence="2" id="KW-1185">Reference proteome</keyword>
<dbReference type="EMBL" id="JARKHS020019012">
    <property type="protein sequence ID" value="KAK8771983.1"/>
    <property type="molecule type" value="Genomic_DNA"/>
</dbReference>
<sequence length="126" mass="13717">GAQESGSEVKEDLGCTFTGRHECLAAGDILEHGWFPVGSCPSVPQHPDFEGLWRTASVRLLSRCWERPLWQFGDMTPEPLSTPDTRPAIRRHGVGDVGKLRIRTAWATMFSACGNTVTSGAPPIAQ</sequence>
<dbReference type="AlphaFoldDB" id="A0AAQ4EBJ7"/>
<evidence type="ECO:0000313" key="1">
    <source>
        <dbReference type="EMBL" id="KAK8771983.1"/>
    </source>
</evidence>
<organism evidence="1 2">
    <name type="scientific">Amblyomma americanum</name>
    <name type="common">Lone star tick</name>
    <dbReference type="NCBI Taxonomy" id="6943"/>
    <lineage>
        <taxon>Eukaryota</taxon>
        <taxon>Metazoa</taxon>
        <taxon>Ecdysozoa</taxon>
        <taxon>Arthropoda</taxon>
        <taxon>Chelicerata</taxon>
        <taxon>Arachnida</taxon>
        <taxon>Acari</taxon>
        <taxon>Parasitiformes</taxon>
        <taxon>Ixodida</taxon>
        <taxon>Ixodoidea</taxon>
        <taxon>Ixodidae</taxon>
        <taxon>Amblyomminae</taxon>
        <taxon>Amblyomma</taxon>
    </lineage>
</organism>
<protein>
    <submittedName>
        <fullName evidence="1">Uncharacterized protein</fullName>
    </submittedName>
</protein>
<feature type="non-terminal residue" evidence="1">
    <location>
        <position position="126"/>
    </location>
</feature>
<comment type="caution">
    <text evidence="1">The sequence shown here is derived from an EMBL/GenBank/DDBJ whole genome shotgun (WGS) entry which is preliminary data.</text>
</comment>